<dbReference type="STRING" id="65489.A0A0D3GYU3"/>
<accession>A0A0D3GYU3</accession>
<dbReference type="EnsemblPlants" id="OBART08G10160.1">
    <property type="protein sequence ID" value="OBART08G10160.1"/>
    <property type="gene ID" value="OBART08G10160"/>
</dbReference>
<feature type="domain" description="No apical meristem-associated C-terminal" evidence="2">
    <location>
        <begin position="10"/>
        <end position="173"/>
    </location>
</feature>
<dbReference type="InterPro" id="IPR029466">
    <property type="entry name" value="NAM-associated_C"/>
</dbReference>
<name>A0A0D3GYU3_9ORYZ</name>
<dbReference type="Gramene" id="OBART08G10160.1">
    <property type="protein sequence ID" value="OBART08G10160.1"/>
    <property type="gene ID" value="OBART08G10160"/>
</dbReference>
<feature type="compositionally biased region" description="Basic and acidic residues" evidence="1">
    <location>
        <begin position="86"/>
        <end position="95"/>
    </location>
</feature>
<dbReference type="HOGENOM" id="CLU_012390_3_1_1"/>
<dbReference type="Proteomes" id="UP000026960">
    <property type="component" value="Chromosome 8"/>
</dbReference>
<organism evidence="3">
    <name type="scientific">Oryza barthii</name>
    <dbReference type="NCBI Taxonomy" id="65489"/>
    <lineage>
        <taxon>Eukaryota</taxon>
        <taxon>Viridiplantae</taxon>
        <taxon>Streptophyta</taxon>
        <taxon>Embryophyta</taxon>
        <taxon>Tracheophyta</taxon>
        <taxon>Spermatophyta</taxon>
        <taxon>Magnoliopsida</taxon>
        <taxon>Liliopsida</taxon>
        <taxon>Poales</taxon>
        <taxon>Poaceae</taxon>
        <taxon>BOP clade</taxon>
        <taxon>Oryzoideae</taxon>
        <taxon>Oryzeae</taxon>
        <taxon>Oryzinae</taxon>
        <taxon>Oryza</taxon>
    </lineage>
</organism>
<evidence type="ECO:0000259" key="2">
    <source>
        <dbReference type="Pfam" id="PF14303"/>
    </source>
</evidence>
<feature type="region of interest" description="Disordered" evidence="1">
    <location>
        <begin position="33"/>
        <end position="95"/>
    </location>
</feature>
<dbReference type="AlphaFoldDB" id="A0A0D3GYU3"/>
<reference evidence="3" key="2">
    <citation type="submission" date="2015-03" db="UniProtKB">
        <authorList>
            <consortium name="EnsemblPlants"/>
        </authorList>
    </citation>
    <scope>IDENTIFICATION</scope>
</reference>
<sequence>MMYKKKEENKFQFMHCYNVLKNLLKWQTKRTQLAASKTSNKKQKTDDSTPALCTPACNADESGATADPKNTEGEGRPMGRKKAKQQMRERSDLSRKESLDYLWDKKKEADAEKERKLEERYKIAFALEQQRIDLEKNKFELKRMVQEDQLLRTDTSAMSIEEQEYYKNVKNQILSHRSAQA</sequence>
<dbReference type="PaxDb" id="65489-OBART08G10160.1"/>
<evidence type="ECO:0000256" key="1">
    <source>
        <dbReference type="SAM" id="MobiDB-lite"/>
    </source>
</evidence>
<reference evidence="3" key="1">
    <citation type="journal article" date="2009" name="Rice">
        <title>De Novo Next Generation Sequencing of Plant Genomes.</title>
        <authorList>
            <person name="Rounsley S."/>
            <person name="Marri P.R."/>
            <person name="Yu Y."/>
            <person name="He R."/>
            <person name="Sisneros N."/>
            <person name="Goicoechea J.L."/>
            <person name="Lee S.J."/>
            <person name="Angelova A."/>
            <person name="Kudrna D."/>
            <person name="Luo M."/>
            <person name="Affourtit J."/>
            <person name="Desany B."/>
            <person name="Knight J."/>
            <person name="Niazi F."/>
            <person name="Egholm M."/>
            <person name="Wing R.A."/>
        </authorList>
    </citation>
    <scope>NUCLEOTIDE SEQUENCE [LARGE SCALE GENOMIC DNA]</scope>
    <source>
        <strain evidence="3">cv. IRGC 105608</strain>
    </source>
</reference>
<dbReference type="eggNOG" id="ENOG502S88Z">
    <property type="taxonomic scope" value="Eukaryota"/>
</dbReference>
<evidence type="ECO:0000313" key="3">
    <source>
        <dbReference type="EnsemblPlants" id="OBART08G10160.1"/>
    </source>
</evidence>
<keyword evidence="4" id="KW-1185">Reference proteome</keyword>
<dbReference type="Pfam" id="PF14303">
    <property type="entry name" value="NAM-associated"/>
    <property type="match status" value="1"/>
</dbReference>
<protein>
    <recommendedName>
        <fullName evidence="2">No apical meristem-associated C-terminal domain-containing protein</fullName>
    </recommendedName>
</protein>
<proteinExistence type="predicted"/>
<evidence type="ECO:0000313" key="4">
    <source>
        <dbReference type="Proteomes" id="UP000026960"/>
    </source>
</evidence>